<protein>
    <submittedName>
        <fullName evidence="2">Uncharacterized protein</fullName>
    </submittedName>
</protein>
<evidence type="ECO:0000313" key="2">
    <source>
        <dbReference type="EMBL" id="CAG7685563.1"/>
    </source>
</evidence>
<feature type="compositionally biased region" description="Basic residues" evidence="1">
    <location>
        <begin position="66"/>
        <end position="79"/>
    </location>
</feature>
<dbReference type="EMBL" id="CAJVCH010018509">
    <property type="protein sequence ID" value="CAG7685563.1"/>
    <property type="molecule type" value="Genomic_DNA"/>
</dbReference>
<feature type="region of interest" description="Disordered" evidence="1">
    <location>
        <begin position="38"/>
        <end position="83"/>
    </location>
</feature>
<feature type="compositionally biased region" description="Low complexity" evidence="1">
    <location>
        <begin position="43"/>
        <end position="59"/>
    </location>
</feature>
<organism evidence="2 3">
    <name type="scientific">Allacma fusca</name>
    <dbReference type="NCBI Taxonomy" id="39272"/>
    <lineage>
        <taxon>Eukaryota</taxon>
        <taxon>Metazoa</taxon>
        <taxon>Ecdysozoa</taxon>
        <taxon>Arthropoda</taxon>
        <taxon>Hexapoda</taxon>
        <taxon>Collembola</taxon>
        <taxon>Symphypleona</taxon>
        <taxon>Sminthuridae</taxon>
        <taxon>Allacma</taxon>
    </lineage>
</organism>
<evidence type="ECO:0000313" key="3">
    <source>
        <dbReference type="Proteomes" id="UP000708208"/>
    </source>
</evidence>
<comment type="caution">
    <text evidence="2">The sequence shown here is derived from an EMBL/GenBank/DDBJ whole genome shotgun (WGS) entry which is preliminary data.</text>
</comment>
<accession>A0A8J2J503</accession>
<gene>
    <name evidence="2" type="ORF">AFUS01_LOCUS3123</name>
</gene>
<proteinExistence type="predicted"/>
<evidence type="ECO:0000256" key="1">
    <source>
        <dbReference type="SAM" id="MobiDB-lite"/>
    </source>
</evidence>
<dbReference type="AlphaFoldDB" id="A0A8J2J503"/>
<keyword evidence="3" id="KW-1185">Reference proteome</keyword>
<sequence>MQTSQVKSRLKVLDYNDFATNYSLEGFPSYSYERQNNEDVDDLSASSSSTKNLKSASSLFSNGGSKKSRKYTSKQRSSRRSFGVSLIHATEKTELAFKKLDRRSVVATA</sequence>
<reference evidence="2" key="1">
    <citation type="submission" date="2021-06" db="EMBL/GenBank/DDBJ databases">
        <authorList>
            <person name="Hodson N. C."/>
            <person name="Mongue J. A."/>
            <person name="Jaron S. K."/>
        </authorList>
    </citation>
    <scope>NUCLEOTIDE SEQUENCE</scope>
</reference>
<dbReference type="Proteomes" id="UP000708208">
    <property type="component" value="Unassembled WGS sequence"/>
</dbReference>
<name>A0A8J2J503_9HEXA</name>